<sequence>MTAFSILDLAPVPSGSSIGQALHNTIDLARHAERLGYKRYWLAEHHNMPGIASAATSVVIGAVAAATKTIRVGAGGVMLPNHAPLVIAEQFGTLAALYPGRIDLGLGRAPGTDQMTARALRRTLQGDVDSFPQDVMELMRWFDPVVEGQRIAAYPGEGQDVKVWVLGSSTYGAQLAAHLGLPYAFASHFAPGEMMRAIDIYRQTFRPSAALEAPYVMLGYNAFVADSDVEAHKLFSSVQQAFVNLRLNKAGKLPMPVEGYYEGLDGTSKAVVDSALSCAAVGAVDTVRETIKAFVEKTGADELMVTSQIWDPQARVRSLELLAEAVGLGAV</sequence>
<dbReference type="SUPFAM" id="SSF51679">
    <property type="entry name" value="Bacterial luciferase-like"/>
    <property type="match status" value="1"/>
</dbReference>
<organism evidence="3 4">
    <name type="scientific">Brevundimonas terrae</name>
    <dbReference type="NCBI Taxonomy" id="363631"/>
    <lineage>
        <taxon>Bacteria</taxon>
        <taxon>Pseudomonadati</taxon>
        <taxon>Pseudomonadota</taxon>
        <taxon>Alphaproteobacteria</taxon>
        <taxon>Caulobacterales</taxon>
        <taxon>Caulobacteraceae</taxon>
        <taxon>Brevundimonas</taxon>
    </lineage>
</organism>
<accession>A0ABN0Y5U6</accession>
<evidence type="ECO:0000259" key="2">
    <source>
        <dbReference type="Pfam" id="PF00296"/>
    </source>
</evidence>
<protein>
    <submittedName>
        <fullName evidence="3">LLM class flavin-dependent oxidoreductase</fullName>
    </submittedName>
</protein>
<keyword evidence="4" id="KW-1185">Reference proteome</keyword>
<dbReference type="InterPro" id="IPR050766">
    <property type="entry name" value="Bact_Lucif_Oxidored"/>
</dbReference>
<comment type="similarity">
    <text evidence="1">To bacterial alkanal monooxygenase alpha and beta chains.</text>
</comment>
<dbReference type="InterPro" id="IPR019949">
    <property type="entry name" value="CmoO-like"/>
</dbReference>
<comment type="caution">
    <text evidence="3">The sequence shown here is derived from an EMBL/GenBank/DDBJ whole genome shotgun (WGS) entry which is preliminary data.</text>
</comment>
<name>A0ABN0Y5U6_9CAUL</name>
<dbReference type="InterPro" id="IPR036661">
    <property type="entry name" value="Luciferase-like_sf"/>
</dbReference>
<evidence type="ECO:0000256" key="1">
    <source>
        <dbReference type="ARBA" id="ARBA00007789"/>
    </source>
</evidence>
<dbReference type="PANTHER" id="PTHR30137">
    <property type="entry name" value="LUCIFERASE-LIKE MONOOXYGENASE"/>
    <property type="match status" value="1"/>
</dbReference>
<dbReference type="RefSeq" id="WP_167174864.1">
    <property type="nucleotide sequence ID" value="NZ_BAAAEJ010000003.1"/>
</dbReference>
<evidence type="ECO:0000313" key="3">
    <source>
        <dbReference type="EMBL" id="GAA0383423.1"/>
    </source>
</evidence>
<feature type="domain" description="Luciferase-like" evidence="2">
    <location>
        <begin position="4"/>
        <end position="301"/>
    </location>
</feature>
<dbReference type="Proteomes" id="UP001500791">
    <property type="component" value="Unassembled WGS sequence"/>
</dbReference>
<dbReference type="Gene3D" id="3.20.20.30">
    <property type="entry name" value="Luciferase-like domain"/>
    <property type="match status" value="1"/>
</dbReference>
<dbReference type="Pfam" id="PF00296">
    <property type="entry name" value="Bac_luciferase"/>
    <property type="match status" value="1"/>
</dbReference>
<dbReference type="CDD" id="cd00347">
    <property type="entry name" value="Flavin_utilizing_monoxygenases"/>
    <property type="match status" value="1"/>
</dbReference>
<evidence type="ECO:0000313" key="4">
    <source>
        <dbReference type="Proteomes" id="UP001500791"/>
    </source>
</evidence>
<dbReference type="InterPro" id="IPR011251">
    <property type="entry name" value="Luciferase-like_dom"/>
</dbReference>
<dbReference type="EMBL" id="BAAAEJ010000003">
    <property type="protein sequence ID" value="GAA0383423.1"/>
    <property type="molecule type" value="Genomic_DNA"/>
</dbReference>
<proteinExistence type="predicted"/>
<gene>
    <name evidence="3" type="ORF">GCM10009093_07970</name>
</gene>
<reference evidence="3 4" key="1">
    <citation type="journal article" date="2019" name="Int. J. Syst. Evol. Microbiol.">
        <title>The Global Catalogue of Microorganisms (GCM) 10K type strain sequencing project: providing services to taxonomists for standard genome sequencing and annotation.</title>
        <authorList>
            <consortium name="The Broad Institute Genomics Platform"/>
            <consortium name="The Broad Institute Genome Sequencing Center for Infectious Disease"/>
            <person name="Wu L."/>
            <person name="Ma J."/>
        </authorList>
    </citation>
    <scope>NUCLEOTIDE SEQUENCE [LARGE SCALE GENOMIC DNA]</scope>
    <source>
        <strain evidence="3 4">JCM 13476</strain>
    </source>
</reference>
<dbReference type="PANTHER" id="PTHR30137:SF6">
    <property type="entry name" value="LUCIFERASE-LIKE MONOOXYGENASE"/>
    <property type="match status" value="1"/>
</dbReference>
<dbReference type="NCBIfam" id="TIGR03558">
    <property type="entry name" value="oxido_grp_1"/>
    <property type="match status" value="1"/>
</dbReference>